<dbReference type="FunFam" id="3.50.50.60:FF:000115">
    <property type="entry name" value="Salicylate hydroxylase, putative"/>
    <property type="match status" value="1"/>
</dbReference>
<evidence type="ECO:0000259" key="13">
    <source>
        <dbReference type="PROSITE" id="PS50048"/>
    </source>
</evidence>
<keyword evidence="5" id="KW-0560">Oxidoreductase</keyword>
<proteinExistence type="inferred from homology"/>
<evidence type="ECO:0000313" key="15">
    <source>
        <dbReference type="Proteomes" id="UP000286921"/>
    </source>
</evidence>
<dbReference type="PANTHER" id="PTHR13789:SF306">
    <property type="entry name" value="HYDROXYLASE, PUTATIVE-RELATED"/>
    <property type="match status" value="1"/>
</dbReference>
<evidence type="ECO:0000256" key="12">
    <source>
        <dbReference type="SAM" id="Phobius"/>
    </source>
</evidence>
<dbReference type="SUPFAM" id="SSF57701">
    <property type="entry name" value="Zn2/Cys6 DNA-binding domain"/>
    <property type="match status" value="1"/>
</dbReference>
<feature type="transmembrane region" description="Helical" evidence="12">
    <location>
        <begin position="1075"/>
        <end position="1096"/>
    </location>
</feature>
<dbReference type="PRINTS" id="PR00420">
    <property type="entry name" value="RNGMNOXGNASE"/>
</dbReference>
<dbReference type="GO" id="GO:0003677">
    <property type="term" value="F:DNA binding"/>
    <property type="evidence" value="ECO:0007669"/>
    <property type="project" value="UniProtKB-KW"/>
</dbReference>
<reference evidence="14 15" key="1">
    <citation type="submission" date="2016-09" db="EMBL/GenBank/DDBJ databases">
        <title>Aspergillus awamori IFM 58123T.</title>
        <authorList>
            <person name="Kusuya Y."/>
            <person name="Shimizu M."/>
            <person name="Takahashi H."/>
            <person name="Yaguchi T."/>
        </authorList>
    </citation>
    <scope>NUCLEOTIDE SEQUENCE [LARGE SCALE GENOMIC DNA]</scope>
    <source>
        <strain evidence="14 15">IFM 58123</strain>
    </source>
</reference>
<keyword evidence="4" id="KW-0274">FAD</keyword>
<evidence type="ECO:0000256" key="7">
    <source>
        <dbReference type="ARBA" id="ARBA00023033"/>
    </source>
</evidence>
<dbReference type="CDD" id="cd12148">
    <property type="entry name" value="fungal_TF_MHR"/>
    <property type="match status" value="1"/>
</dbReference>
<evidence type="ECO:0000256" key="5">
    <source>
        <dbReference type="ARBA" id="ARBA00023002"/>
    </source>
</evidence>
<dbReference type="InterPro" id="IPR001138">
    <property type="entry name" value="Zn2Cys6_DnaBD"/>
</dbReference>
<keyword evidence="7 14" id="KW-0503">Monooxygenase</keyword>
<dbReference type="InterPro" id="IPR036864">
    <property type="entry name" value="Zn2-C6_fun-type_DNA-bd_sf"/>
</dbReference>
<dbReference type="Pfam" id="PF04082">
    <property type="entry name" value="Fungal_trans"/>
    <property type="match status" value="1"/>
</dbReference>
<gene>
    <name evidence="14" type="ORF">AAWM_04788</name>
</gene>
<dbReference type="Pfam" id="PF01494">
    <property type="entry name" value="FAD_binding_3"/>
    <property type="match status" value="1"/>
</dbReference>
<keyword evidence="3" id="KW-0479">Metal-binding</keyword>
<dbReference type="SMART" id="SM00906">
    <property type="entry name" value="Fungal_trans"/>
    <property type="match status" value="1"/>
</dbReference>
<dbReference type="InterPro" id="IPR002938">
    <property type="entry name" value="FAD-bd"/>
</dbReference>
<keyword evidence="6" id="KW-0805">Transcription regulation</keyword>
<evidence type="ECO:0000256" key="1">
    <source>
        <dbReference type="ARBA" id="ARBA00007992"/>
    </source>
</evidence>
<keyword evidence="15" id="KW-1185">Reference proteome</keyword>
<dbReference type="SUPFAM" id="SSF54373">
    <property type="entry name" value="FAD-linked reductases, C-terminal domain"/>
    <property type="match status" value="1"/>
</dbReference>
<feature type="compositionally biased region" description="Basic and acidic residues" evidence="11">
    <location>
        <begin position="661"/>
        <end position="673"/>
    </location>
</feature>
<dbReference type="InterPro" id="IPR036188">
    <property type="entry name" value="FAD/NAD-bd_sf"/>
</dbReference>
<dbReference type="Gene3D" id="4.10.240.10">
    <property type="entry name" value="Zn(2)-C6 fungal-type DNA-binding domain"/>
    <property type="match status" value="1"/>
</dbReference>
<dbReference type="InterPro" id="IPR050493">
    <property type="entry name" value="FAD-dep_Monooxygenase_BioMet"/>
</dbReference>
<protein>
    <submittedName>
        <fullName evidence="14">6-hydroxynicotinate 3-monooxygenase</fullName>
    </submittedName>
</protein>
<dbReference type="PROSITE" id="PS50048">
    <property type="entry name" value="ZN2_CY6_FUNGAL_2"/>
    <property type="match status" value="1"/>
</dbReference>
<evidence type="ECO:0000256" key="10">
    <source>
        <dbReference type="ARBA" id="ARBA00023242"/>
    </source>
</evidence>
<dbReference type="CDD" id="cd00067">
    <property type="entry name" value="GAL4"/>
    <property type="match status" value="1"/>
</dbReference>
<keyword evidence="9" id="KW-0804">Transcription</keyword>
<dbReference type="GO" id="GO:0000981">
    <property type="term" value="F:DNA-binding transcription factor activity, RNA polymerase II-specific"/>
    <property type="evidence" value="ECO:0007669"/>
    <property type="project" value="InterPro"/>
</dbReference>
<feature type="region of interest" description="Disordered" evidence="11">
    <location>
        <begin position="560"/>
        <end position="579"/>
    </location>
</feature>
<dbReference type="Pfam" id="PF00172">
    <property type="entry name" value="Zn_clus"/>
    <property type="match status" value="1"/>
</dbReference>
<feature type="domain" description="Zn(2)-C6 fungal-type" evidence="13">
    <location>
        <begin position="488"/>
        <end position="518"/>
    </location>
</feature>
<dbReference type="GO" id="GO:0071949">
    <property type="term" value="F:FAD binding"/>
    <property type="evidence" value="ECO:0007669"/>
    <property type="project" value="InterPro"/>
</dbReference>
<evidence type="ECO:0000256" key="8">
    <source>
        <dbReference type="ARBA" id="ARBA00023125"/>
    </source>
</evidence>
<dbReference type="Proteomes" id="UP000286921">
    <property type="component" value="Unassembled WGS sequence"/>
</dbReference>
<dbReference type="SMART" id="SM00066">
    <property type="entry name" value="GAL4"/>
    <property type="match status" value="1"/>
</dbReference>
<keyword evidence="8" id="KW-0238">DNA-binding</keyword>
<keyword evidence="12" id="KW-0812">Transmembrane</keyword>
<keyword evidence="12" id="KW-1133">Transmembrane helix</keyword>
<dbReference type="InterPro" id="IPR007219">
    <property type="entry name" value="XnlR_reg_dom"/>
</dbReference>
<dbReference type="STRING" id="105351.A0A401KRH6"/>
<keyword evidence="2" id="KW-0285">Flavoprotein</keyword>
<evidence type="ECO:0000256" key="6">
    <source>
        <dbReference type="ARBA" id="ARBA00023015"/>
    </source>
</evidence>
<comment type="similarity">
    <text evidence="1">Belongs to the paxM FAD-dependent monooxygenase family.</text>
</comment>
<dbReference type="AlphaFoldDB" id="A0A401KRH6"/>
<evidence type="ECO:0000256" key="3">
    <source>
        <dbReference type="ARBA" id="ARBA00022723"/>
    </source>
</evidence>
<evidence type="ECO:0000256" key="2">
    <source>
        <dbReference type="ARBA" id="ARBA00022630"/>
    </source>
</evidence>
<keyword evidence="12" id="KW-0472">Membrane</keyword>
<dbReference type="GO" id="GO:0004497">
    <property type="term" value="F:monooxygenase activity"/>
    <property type="evidence" value="ECO:0007669"/>
    <property type="project" value="UniProtKB-KW"/>
</dbReference>
<organism evidence="14 15">
    <name type="scientific">Aspergillus awamori</name>
    <name type="common">Black koji mold</name>
    <dbReference type="NCBI Taxonomy" id="105351"/>
    <lineage>
        <taxon>Eukaryota</taxon>
        <taxon>Fungi</taxon>
        <taxon>Dikarya</taxon>
        <taxon>Ascomycota</taxon>
        <taxon>Pezizomycotina</taxon>
        <taxon>Eurotiomycetes</taxon>
        <taxon>Eurotiomycetidae</taxon>
        <taxon>Eurotiales</taxon>
        <taxon>Aspergillaceae</taxon>
        <taxon>Aspergillus</taxon>
    </lineage>
</organism>
<evidence type="ECO:0000256" key="9">
    <source>
        <dbReference type="ARBA" id="ARBA00023163"/>
    </source>
</evidence>
<keyword evidence="10" id="KW-0539">Nucleus</keyword>
<dbReference type="SUPFAM" id="SSF51905">
    <property type="entry name" value="FAD/NAD(P)-binding domain"/>
    <property type="match status" value="1"/>
</dbReference>
<dbReference type="Gene3D" id="3.50.50.60">
    <property type="entry name" value="FAD/NAD(P)-binding domain"/>
    <property type="match status" value="1"/>
</dbReference>
<evidence type="ECO:0000256" key="11">
    <source>
        <dbReference type="SAM" id="MobiDB-lite"/>
    </source>
</evidence>
<comment type="caution">
    <text evidence="14">The sequence shown here is derived from an EMBL/GenBank/DDBJ whole genome shotgun (WGS) entry which is preliminary data.</text>
</comment>
<dbReference type="PANTHER" id="PTHR13789">
    <property type="entry name" value="MONOOXYGENASE"/>
    <property type="match status" value="1"/>
</dbReference>
<dbReference type="EMBL" id="BDHI01000014">
    <property type="protein sequence ID" value="GCB21903.1"/>
    <property type="molecule type" value="Genomic_DNA"/>
</dbReference>
<dbReference type="PROSITE" id="PS00463">
    <property type="entry name" value="ZN2_CY6_FUNGAL_1"/>
    <property type="match status" value="1"/>
</dbReference>
<dbReference type="GO" id="GO:0008270">
    <property type="term" value="F:zinc ion binding"/>
    <property type="evidence" value="ECO:0007669"/>
    <property type="project" value="InterPro"/>
</dbReference>
<dbReference type="GO" id="GO:0006351">
    <property type="term" value="P:DNA-templated transcription"/>
    <property type="evidence" value="ECO:0007669"/>
    <property type="project" value="InterPro"/>
</dbReference>
<evidence type="ECO:0000256" key="4">
    <source>
        <dbReference type="ARBA" id="ARBA00022827"/>
    </source>
</evidence>
<accession>A0A401KRH6</accession>
<name>A0A401KRH6_ASPAW</name>
<feature type="region of interest" description="Disordered" evidence="11">
    <location>
        <begin position="652"/>
        <end position="673"/>
    </location>
</feature>
<sequence length="1209" mass="133004">MASTRISAQSTIADLRVPDYPSNCLQFTQQLTASTTHTLPQKDASVRLNIILAGAGLGGLATAIALAQAGHTVKIYEQTPVLGEVGAGIQIPSNSTRILFSLGLQSYLEPYVTAPESISFRRWQNGKVIGLTKLIPNFVNNFKAPYYVIHRADFHSALCQKALDVGVEIELGAKVVDYDPVVGSITLADGTKHSADLIVAADGIKSVARNIVLEGDEMRFQGPGFAAYRAVVDVGKMRTDPDLSWILEKPALNIWIGDSRHVMTYTIGAGKAFNMVLSHPEMTDPGTWKPEAALEDMKAEFQGWDPVLSKIIGMVEKTVKWPLLTGTLLKNWTVGKLVILGDAAHAMVPYMSQGAAMAVEDGIALSRSLSHMTSKDQLQKALSIFQEVRKKRAGHMQEASLLNGKLWHFPDGSLQQARDEAMAPEVQGIPFSHSPNQWSDPATQMWCYGNVLAIFGHTDCGTGTKMDFAPELPTPQGQSVKRRRVALACDACRTRKSRCDGRRPKCGMCEDLGFECAYTPSTTTTNIIVQKDYLRDLEERVKSLETSMATVKSDLSGFASQINGSMPDSPRKENPLSNQSERFSDFAGTEDTIDAMGAVAFADEEDCGFFGPSSNIAFLRHLSCAVAHSASAQKEITSPPLDRVAYDGGFVSATRPSSPSHDQRPDSIDGEKFDKFALPPPEESLALIHRYFADTGLLFPYIHPPTFFETYAELKDNSKRVRRTWLGLLNIILAMAKLTAVSGTTSAETGISESAIYYHRALSLCKGEILRGTTLEVGRYSIYAPVRARVPLYLPATKINTVQYLLVMGQYLQGTQKSVQAWTIHGLAVKAALQLGLHSKGASRAFTPLEQEVRKRTWFGCVVLDRSLSMTFGRPAAIPDCYVKLDLPAFQGRSEVLSIGNETDAHNSIRFFNATVTLYKQIANIIDRIYGQNLGCDSPLSIGETVGRVLGIENQLFSWVLGLPESLRQVTVQSMREEIERSEVGDEGHHKLYPLKFRIILTLRYFHVQILLHRPILVKFLDATGPSGLEAGEAKLLNDIGYSSMNKCIDSAMGIIDIIHELVSTTGWQKDLLGAWWYSLYYTFNAALVIIGAMWVQRNRDTSEDPVNNGGNNNNMDIYLSRAVLTLQNLNVGNRMVDRCKYYLDQLITLLGLQADRIAETGIISGMNNPVAGNSTTGFDFPSLGIECGEFMIDDFFPGFARGSGFERW</sequence>
<evidence type="ECO:0000313" key="14">
    <source>
        <dbReference type="EMBL" id="GCB21903.1"/>
    </source>
</evidence>